<dbReference type="InterPro" id="IPR003006">
    <property type="entry name" value="Ig/MHC_CS"/>
</dbReference>
<evidence type="ECO:0000256" key="3">
    <source>
        <dbReference type="ARBA" id="ARBA00023319"/>
    </source>
</evidence>
<evidence type="ECO:0000259" key="5">
    <source>
        <dbReference type="PROSITE" id="PS50188"/>
    </source>
</evidence>
<name>A0A8X8BRC7_POLSE</name>
<organism evidence="7 8">
    <name type="scientific">Polypterus senegalus</name>
    <name type="common">Senegal bichir</name>
    <dbReference type="NCBI Taxonomy" id="55291"/>
    <lineage>
        <taxon>Eukaryota</taxon>
        <taxon>Metazoa</taxon>
        <taxon>Chordata</taxon>
        <taxon>Craniata</taxon>
        <taxon>Vertebrata</taxon>
        <taxon>Euteleostomi</taxon>
        <taxon>Actinopterygii</taxon>
        <taxon>Polypteriformes</taxon>
        <taxon>Polypteridae</taxon>
        <taxon>Polypterus</taxon>
    </lineage>
</organism>
<dbReference type="Proteomes" id="UP000886611">
    <property type="component" value="Unassembled WGS sequence"/>
</dbReference>
<dbReference type="InterPro" id="IPR013783">
    <property type="entry name" value="Ig-like_fold"/>
</dbReference>
<feature type="domain" description="Ig-like" evidence="6">
    <location>
        <begin position="1"/>
        <end position="75"/>
    </location>
</feature>
<dbReference type="InterPro" id="IPR001870">
    <property type="entry name" value="B30.2/SPRY"/>
</dbReference>
<dbReference type="SMART" id="SM00407">
    <property type="entry name" value="IGc1"/>
    <property type="match status" value="4"/>
</dbReference>
<dbReference type="Gene3D" id="2.60.120.920">
    <property type="match status" value="1"/>
</dbReference>
<gene>
    <name evidence="7" type="primary">Trim39_6</name>
    <name evidence="7" type="ORF">GTO96_0002332</name>
</gene>
<evidence type="ECO:0000256" key="1">
    <source>
        <dbReference type="ARBA" id="ARBA00023157"/>
    </source>
</evidence>
<dbReference type="Pfam" id="PF07654">
    <property type="entry name" value="C1-set"/>
    <property type="match status" value="6"/>
</dbReference>
<evidence type="ECO:0000313" key="8">
    <source>
        <dbReference type="Proteomes" id="UP000886611"/>
    </source>
</evidence>
<dbReference type="SMART" id="SM00406">
    <property type="entry name" value="IGv"/>
    <property type="match status" value="4"/>
</dbReference>
<dbReference type="EMBL" id="JAATIS010003638">
    <property type="protein sequence ID" value="KAG2463692.1"/>
    <property type="molecule type" value="Genomic_DNA"/>
</dbReference>
<feature type="domain" description="Ig-like" evidence="6">
    <location>
        <begin position="712"/>
        <end position="781"/>
    </location>
</feature>
<dbReference type="SMART" id="SM00408">
    <property type="entry name" value="IGc2"/>
    <property type="match status" value="4"/>
</dbReference>
<dbReference type="InterPro" id="IPR036179">
    <property type="entry name" value="Ig-like_dom_sf"/>
</dbReference>
<dbReference type="InterPro" id="IPR051755">
    <property type="entry name" value="Ig-like_CS_Receptor"/>
</dbReference>
<feature type="domain" description="Ig-like" evidence="6">
    <location>
        <begin position="917"/>
        <end position="1006"/>
    </location>
</feature>
<dbReference type="PROSITE" id="PS50835">
    <property type="entry name" value="IG_LIKE"/>
    <property type="match status" value="11"/>
</dbReference>
<feature type="non-terminal residue" evidence="7">
    <location>
        <position position="1881"/>
    </location>
</feature>
<accession>A0A8X8BRC7</accession>
<dbReference type="SMART" id="SM00589">
    <property type="entry name" value="PRY"/>
    <property type="match status" value="1"/>
</dbReference>
<dbReference type="SMART" id="SM00409">
    <property type="entry name" value="IG"/>
    <property type="match status" value="6"/>
</dbReference>
<dbReference type="InterPro" id="IPR003599">
    <property type="entry name" value="Ig_sub"/>
</dbReference>
<dbReference type="InterPro" id="IPR003598">
    <property type="entry name" value="Ig_sub2"/>
</dbReference>
<feature type="domain" description="Ig-like" evidence="6">
    <location>
        <begin position="616"/>
        <end position="704"/>
    </location>
</feature>
<feature type="non-terminal residue" evidence="7">
    <location>
        <position position="1"/>
    </location>
</feature>
<keyword evidence="1" id="KW-1015">Disulfide bond</keyword>
<dbReference type="InterPro" id="IPR006574">
    <property type="entry name" value="PRY"/>
</dbReference>
<evidence type="ECO:0000256" key="4">
    <source>
        <dbReference type="SAM" id="MobiDB-lite"/>
    </source>
</evidence>
<reference evidence="7 8" key="1">
    <citation type="journal article" date="2021" name="Cell">
        <title>Tracing the genetic footprints of vertebrate landing in non-teleost ray-finned fishes.</title>
        <authorList>
            <person name="Bi X."/>
            <person name="Wang K."/>
            <person name="Yang L."/>
            <person name="Pan H."/>
            <person name="Jiang H."/>
            <person name="Wei Q."/>
            <person name="Fang M."/>
            <person name="Yu H."/>
            <person name="Zhu C."/>
            <person name="Cai Y."/>
            <person name="He Y."/>
            <person name="Gan X."/>
            <person name="Zeng H."/>
            <person name="Yu D."/>
            <person name="Zhu Y."/>
            <person name="Jiang H."/>
            <person name="Qiu Q."/>
            <person name="Yang H."/>
            <person name="Zhang Y.E."/>
            <person name="Wang W."/>
            <person name="Zhu M."/>
            <person name="He S."/>
            <person name="Zhang G."/>
        </authorList>
    </citation>
    <scope>NUCLEOTIDE SEQUENCE [LARGE SCALE GENOMIC DNA]</scope>
    <source>
        <strain evidence="7">Bchr_013</strain>
    </source>
</reference>
<dbReference type="InterPro" id="IPR013106">
    <property type="entry name" value="Ig_V-set"/>
</dbReference>
<keyword evidence="3" id="KW-0393">Immunoglobulin domain</keyword>
<dbReference type="InterPro" id="IPR013320">
    <property type="entry name" value="ConA-like_dom_sf"/>
</dbReference>
<evidence type="ECO:0000259" key="6">
    <source>
        <dbReference type="PROSITE" id="PS50835"/>
    </source>
</evidence>
<dbReference type="Pfam" id="PF07686">
    <property type="entry name" value="V-set"/>
    <property type="match status" value="4"/>
</dbReference>
<dbReference type="InterPro" id="IPR007110">
    <property type="entry name" value="Ig-like_dom"/>
</dbReference>
<feature type="region of interest" description="Disordered" evidence="4">
    <location>
        <begin position="444"/>
        <end position="465"/>
    </location>
</feature>
<feature type="domain" description="Ig-like" evidence="6">
    <location>
        <begin position="523"/>
        <end position="613"/>
    </location>
</feature>
<dbReference type="SUPFAM" id="SSF48726">
    <property type="entry name" value="Immunoglobulin"/>
    <property type="match status" value="12"/>
</dbReference>
<comment type="caution">
    <text evidence="7">The sequence shown here is derived from an EMBL/GenBank/DDBJ whole genome shotgun (WGS) entry which is preliminary data.</text>
</comment>
<dbReference type="CDD" id="cd00098">
    <property type="entry name" value="IgC1"/>
    <property type="match status" value="3"/>
</dbReference>
<dbReference type="InterPro" id="IPR043136">
    <property type="entry name" value="B30.2/SPRY_sf"/>
</dbReference>
<dbReference type="PROSITE" id="PS00290">
    <property type="entry name" value="IG_MHC"/>
    <property type="match status" value="1"/>
</dbReference>
<feature type="domain" description="Ig-like" evidence="6">
    <location>
        <begin position="1346"/>
        <end position="1554"/>
    </location>
</feature>
<proteinExistence type="predicted"/>
<dbReference type="InterPro" id="IPR003879">
    <property type="entry name" value="Butyrophylin_SPRY"/>
</dbReference>
<keyword evidence="7" id="KW-0436">Ligase</keyword>
<feature type="domain" description="B30.2/SPRY" evidence="5">
    <location>
        <begin position="1092"/>
        <end position="1288"/>
    </location>
</feature>
<evidence type="ECO:0000313" key="7">
    <source>
        <dbReference type="EMBL" id="KAG2463692.1"/>
    </source>
</evidence>
<evidence type="ECO:0000256" key="2">
    <source>
        <dbReference type="ARBA" id="ARBA00023180"/>
    </source>
</evidence>
<feature type="domain" description="Ig-like" evidence="6">
    <location>
        <begin position="1254"/>
        <end position="1345"/>
    </location>
</feature>
<feature type="domain" description="Ig-like" evidence="6">
    <location>
        <begin position="1557"/>
        <end position="1651"/>
    </location>
</feature>
<dbReference type="Pfam" id="PF13765">
    <property type="entry name" value="PRY"/>
    <property type="match status" value="1"/>
</dbReference>
<dbReference type="GO" id="GO:0016874">
    <property type="term" value="F:ligase activity"/>
    <property type="evidence" value="ECO:0007669"/>
    <property type="project" value="UniProtKB-KW"/>
</dbReference>
<feature type="domain" description="Ig-like" evidence="6">
    <location>
        <begin position="1655"/>
        <end position="1743"/>
    </location>
</feature>
<dbReference type="PRINTS" id="PR01407">
    <property type="entry name" value="BUTYPHLNCDUF"/>
</dbReference>
<feature type="domain" description="Ig-like" evidence="6">
    <location>
        <begin position="281"/>
        <end position="373"/>
    </location>
</feature>
<dbReference type="PANTHER" id="PTHR19971">
    <property type="entry name" value="SIGNAL-REGULATORY PROTEIN BETA"/>
    <property type="match status" value="1"/>
</dbReference>
<dbReference type="PROSITE" id="PS50188">
    <property type="entry name" value="B302_SPRY"/>
    <property type="match status" value="1"/>
</dbReference>
<keyword evidence="8" id="KW-1185">Reference proteome</keyword>
<keyword evidence="2" id="KW-0325">Glycoprotein</keyword>
<sequence length="1881" mass="212165">MYVLLTWKHNGVELVKFKYGKVQDNSKLQVLETDLAKGNASITLQNVTIVHEGVYECIVVLAPNSGGGRMHLHVTGVPLVSVNTPLIIAGHPVFLECFVSGVYPQNICIEWLKNSHLLPPQEPPVQTQKNPNGTFRAVSHYKYIASREDIGANFSCRVKYGLQLQHQEETAVQSCKPALTVSPNILQKGRHTACKINGCFFSKIAMRWKKGNMVLQTKNCSGVHECLCIILPNNVEEELSCEVDLEGYDGTRVETKISIHAVTGQFSVSVPKPEVTAALYSDVLLPCTFSLEKPQHQIKYVAVIWRHKNKQLAACTFEIITHSIKVELKKSDLERNNASLLLKNVSIDDEGVYECYVLEAPNEDKGNVRLRVTAAPHISLKPSLVETDVPTIVECSAKNFYPGNITLEWLVDSTPLLNQEHQQLCPNPDGTFNVVTHYNITAGGGHKSSAADTERGAKSTQDGGNSIRPILRTIQNESRIERKPLLKRAGKATFRNQSATKKEVAASFHVSSAHPEVRASLHSDVLLPCTFTIGRHGLTYTAVTWRHNGMEVAHYKFRRVRNTSRAALLENELQRGNASLLLKDVSIADEGNYECEVFEVTSTIKKNAQLRVTATPQIFLRPRLTVVNQVNHLECHVENFYPENISVEWLRESTPLPAQEPPKVIRNSDGTFSAVSCYSFTPTIKDEDVSFYCRVKHMSYQKLEIKLQICNPILTLHSRFVLSHEELNLRCKLNGCFFSEASMSWKENGTTLVKSECGNVTECISEANFTITTTEKRNFTCEGVVKGFDRLLTSSVTSTFAAVTESFHAYTPQDEVVAHLYTDVQLSCFFSLSKEDPTLKHVIVFWKHNGVEIARFIDKKVTNSHMALLTENDLRNGNASLHLRNITVEYEGEYEWLVYETPLQLQGKVQLKVLGSPTVSLMPLLLVMNYSGTLECRAEGFYPRNISIEWLRNSEPIDLQELLDYHNNPDGTFSAKRRYNYTSTDEDIEANVSCKVTHESLQKDLVEHLHTCKLKVSPTTLLSGEDQTITCKLNDCLNRRVDMRWRKNDMAWRELECEVVKECLCKATFIAKDTDGKGQEEEQKNKILCEAEMEGLERLLTECIPITIQGDLTLDPATSHPKLKVSEDNKSVKYAKEQTDVPNNEQRYKYWSGVLGSEGFTSGQHYWEVNVKDLNHWDLGIAKESVSRDQIGDIQPKMGYWSIWFVYKEYRALDEARSVIRTNGHVDVVAAVAKFEFSIPQSEVSTFLHTNVFLPCYFTVAKSRNGLNFVMVNWRHNDLELAQYKDNEVKTKTSRVVLLESELHRGNASLILKDVAISDEGNYECEVIEAPSMASGKIRLKVRVAPQLSVKHSMLVINQTSVLECRAEDFYPGNISMEWMRDSDPLPAQRPPLIYHHQNGTFSSVIQYNYTPTSEDIKVPVYCRVKYAPQEQKNITLEICSTAAKFQFSIPQKQISTPLYTNALLPCTFSEANDKNDLKFAIVTWEHKGELLVKYESGELVKQASRVKLSKEGLKNGNASLVLFNVTFKDEGIYECKVHEAPYSETGQVELNITVAPKVSVKPPFLVVNQPSVLECHAEDYYPNIISIKWRRNSTYLPGQQDVKGHANQNGTFAAVNLHNYTPSEEDIGVNFSCEVKHEALDGQLVEVSLEICKPKMTFSHTTLQKGIKENVTCKVEGCNFSNVSVSWKKNERTISTNNCEAVRECVCEVSLMVNSTESGEANFSCEAVQGTDFVRTRNTTFQPEGQIDVKHNFTMSDIEVPSEIRVGQEVTLSCHITVDQQEIKEVTWQIKKKGEEWQEMESNKEYVNQSGMPTMTKKGFDSTQDYVPCVLSEQMISSVAFVPEKEEEAVIVQCQVTLALIHLSRTLLKKKSVEFSVLLK</sequence>
<dbReference type="SUPFAM" id="SSF49899">
    <property type="entry name" value="Concanavalin A-like lectins/glucanases"/>
    <property type="match status" value="1"/>
</dbReference>
<protein>
    <submittedName>
        <fullName evidence="7">TRI39 ligase</fullName>
    </submittedName>
</protein>
<dbReference type="InterPro" id="IPR003597">
    <property type="entry name" value="Ig_C1-set"/>
</dbReference>
<feature type="domain" description="Ig-like" evidence="6">
    <location>
        <begin position="78"/>
        <end position="173"/>
    </location>
</feature>
<dbReference type="Gene3D" id="2.60.40.10">
    <property type="entry name" value="Immunoglobulins"/>
    <property type="match status" value="13"/>
</dbReference>